<evidence type="ECO:0000256" key="13">
    <source>
        <dbReference type="RuleBase" id="RU000442"/>
    </source>
</evidence>
<evidence type="ECO:0000256" key="8">
    <source>
        <dbReference type="ARBA" id="ARBA00022932"/>
    </source>
</evidence>
<dbReference type="CTD" id="20230186"/>
<evidence type="ECO:0000313" key="17">
    <source>
        <dbReference type="EMBL" id="ESO87294.1"/>
    </source>
</evidence>
<dbReference type="SUPFAM" id="SSF56672">
    <property type="entry name" value="DNA/RNA polymerases"/>
    <property type="match status" value="1"/>
</dbReference>
<dbReference type="Gene3D" id="1.10.287.690">
    <property type="entry name" value="Helix hairpin bin"/>
    <property type="match status" value="1"/>
</dbReference>
<dbReference type="GO" id="GO:0003887">
    <property type="term" value="F:DNA-directed DNA polymerase activity"/>
    <property type="evidence" value="ECO:0007669"/>
    <property type="project" value="UniProtKB-KW"/>
</dbReference>
<evidence type="ECO:0000259" key="16">
    <source>
        <dbReference type="Pfam" id="PF14260"/>
    </source>
</evidence>
<dbReference type="Pfam" id="PF14260">
    <property type="entry name" value="zf-C4pol"/>
    <property type="match status" value="1"/>
</dbReference>
<accession>V4BEI5</accession>
<dbReference type="PROSITE" id="PS00116">
    <property type="entry name" value="DNA_POLYMERASE_B"/>
    <property type="match status" value="1"/>
</dbReference>
<dbReference type="FunFam" id="1.10.287.690:FF:000002">
    <property type="entry name" value="DNA polymerase zeta"/>
    <property type="match status" value="1"/>
</dbReference>
<dbReference type="InterPro" id="IPR006172">
    <property type="entry name" value="DNA-dir_DNA_pol_B"/>
</dbReference>
<dbReference type="InterPro" id="IPR017964">
    <property type="entry name" value="DNA-dir_DNA_pol_B_CS"/>
</dbReference>
<dbReference type="OMA" id="NAQYYIT"/>
<keyword evidence="13" id="KW-0235">DNA replication</keyword>
<keyword evidence="10 13" id="KW-0411">Iron-sulfur</keyword>
<evidence type="ECO:0000259" key="14">
    <source>
        <dbReference type="Pfam" id="PF00136"/>
    </source>
</evidence>
<dbReference type="KEGG" id="lgi:LOTGIDRAFT_107156"/>
<dbReference type="InterPro" id="IPR043502">
    <property type="entry name" value="DNA/RNA_pol_sf"/>
</dbReference>
<evidence type="ECO:0000256" key="9">
    <source>
        <dbReference type="ARBA" id="ARBA00023004"/>
    </source>
</evidence>
<keyword evidence="8 13" id="KW-0239">DNA-directed DNA polymerase</keyword>
<dbReference type="AlphaFoldDB" id="V4BEI5"/>
<dbReference type="FunFam" id="3.30.420.10:FF:000024">
    <property type="entry name" value="DNA polymerase zeta catalytic subunit"/>
    <property type="match status" value="1"/>
</dbReference>
<dbReference type="Gene3D" id="3.30.420.10">
    <property type="entry name" value="Ribonuclease H-like superfamily/Ribonuclease H"/>
    <property type="match status" value="1"/>
</dbReference>
<dbReference type="GO" id="GO:0008270">
    <property type="term" value="F:zinc ion binding"/>
    <property type="evidence" value="ECO:0007669"/>
    <property type="project" value="UniProtKB-KW"/>
</dbReference>
<protein>
    <recommendedName>
        <fullName evidence="13">DNA polymerase</fullName>
        <ecNumber evidence="13">2.7.7.7</ecNumber>
    </recommendedName>
</protein>
<dbReference type="GO" id="GO:0000166">
    <property type="term" value="F:nucleotide binding"/>
    <property type="evidence" value="ECO:0007669"/>
    <property type="project" value="InterPro"/>
</dbReference>
<dbReference type="RefSeq" id="XP_009062237.1">
    <property type="nucleotide sequence ID" value="XM_009063989.1"/>
</dbReference>
<dbReference type="SUPFAM" id="SSF53098">
    <property type="entry name" value="Ribonuclease H-like"/>
    <property type="match status" value="1"/>
</dbReference>
<evidence type="ECO:0000256" key="1">
    <source>
        <dbReference type="ARBA" id="ARBA00001966"/>
    </source>
</evidence>
<keyword evidence="6" id="KW-0227">DNA damage</keyword>
<dbReference type="Gene3D" id="1.10.132.60">
    <property type="entry name" value="DNA polymerase family B, C-terminal domain"/>
    <property type="match status" value="1"/>
</dbReference>
<keyword evidence="3 13" id="KW-0808">Transferase</keyword>
<dbReference type="PANTHER" id="PTHR45812">
    <property type="entry name" value="DNA POLYMERASE ZETA CATALYTIC SUBUNIT"/>
    <property type="match status" value="1"/>
</dbReference>
<dbReference type="GO" id="GO:0042276">
    <property type="term" value="P:error-prone translesion synthesis"/>
    <property type="evidence" value="ECO:0007669"/>
    <property type="project" value="TreeGrafter"/>
</dbReference>
<comment type="subcellular location">
    <subcellularLocation>
        <location evidence="13">Nucleus</location>
    </subcellularLocation>
</comment>
<dbReference type="PANTHER" id="PTHR45812:SF1">
    <property type="entry name" value="DNA POLYMERASE ZETA CATALYTIC SUBUNIT"/>
    <property type="match status" value="1"/>
</dbReference>
<keyword evidence="7 13" id="KW-0862">Zinc</keyword>
<comment type="similarity">
    <text evidence="2 13">Belongs to the DNA polymerase type-B family.</text>
</comment>
<reference evidence="17 18" key="1">
    <citation type="journal article" date="2013" name="Nature">
        <title>Insights into bilaterian evolution from three spiralian genomes.</title>
        <authorList>
            <person name="Simakov O."/>
            <person name="Marletaz F."/>
            <person name="Cho S.J."/>
            <person name="Edsinger-Gonzales E."/>
            <person name="Havlak P."/>
            <person name="Hellsten U."/>
            <person name="Kuo D.H."/>
            <person name="Larsson T."/>
            <person name="Lv J."/>
            <person name="Arendt D."/>
            <person name="Savage R."/>
            <person name="Osoegawa K."/>
            <person name="de Jong P."/>
            <person name="Grimwood J."/>
            <person name="Chapman J.A."/>
            <person name="Shapiro H."/>
            <person name="Aerts A."/>
            <person name="Otillar R.P."/>
            <person name="Terry A.Y."/>
            <person name="Boore J.L."/>
            <person name="Grigoriev I.V."/>
            <person name="Lindberg D.R."/>
            <person name="Seaver E.C."/>
            <person name="Weisblat D.A."/>
            <person name="Putnam N.H."/>
            <person name="Rokhsar D.S."/>
        </authorList>
    </citation>
    <scope>NUCLEOTIDE SEQUENCE [LARGE SCALE GENOMIC DNA]</scope>
</reference>
<dbReference type="STRING" id="225164.V4BEI5"/>
<dbReference type="GO" id="GO:0006260">
    <property type="term" value="P:DNA replication"/>
    <property type="evidence" value="ECO:0007669"/>
    <property type="project" value="UniProtKB-KW"/>
</dbReference>
<dbReference type="GO" id="GO:0000724">
    <property type="term" value="P:double-strand break repair via homologous recombination"/>
    <property type="evidence" value="ECO:0007669"/>
    <property type="project" value="TreeGrafter"/>
</dbReference>
<dbReference type="InterPro" id="IPR036397">
    <property type="entry name" value="RNaseH_sf"/>
</dbReference>
<comment type="catalytic activity">
    <reaction evidence="12 13">
        <text>DNA(n) + a 2'-deoxyribonucleoside 5'-triphosphate = DNA(n+1) + diphosphate</text>
        <dbReference type="Rhea" id="RHEA:22508"/>
        <dbReference type="Rhea" id="RHEA-COMP:17339"/>
        <dbReference type="Rhea" id="RHEA-COMP:17340"/>
        <dbReference type="ChEBI" id="CHEBI:33019"/>
        <dbReference type="ChEBI" id="CHEBI:61560"/>
        <dbReference type="ChEBI" id="CHEBI:173112"/>
        <dbReference type="EC" id="2.7.7.7"/>
    </reaction>
</comment>
<dbReference type="PRINTS" id="PR00106">
    <property type="entry name" value="DNAPOLB"/>
</dbReference>
<evidence type="ECO:0000256" key="10">
    <source>
        <dbReference type="ARBA" id="ARBA00023014"/>
    </source>
</evidence>
<dbReference type="GO" id="GO:0051539">
    <property type="term" value="F:4 iron, 4 sulfur cluster binding"/>
    <property type="evidence" value="ECO:0007669"/>
    <property type="project" value="UniProtKB-KW"/>
</dbReference>
<dbReference type="FunFam" id="1.10.132.60:FF:000005">
    <property type="entry name" value="Putative DNA polymerase zeta catalytic subunit"/>
    <property type="match status" value="1"/>
</dbReference>
<evidence type="ECO:0000256" key="4">
    <source>
        <dbReference type="ARBA" id="ARBA00022695"/>
    </source>
</evidence>
<dbReference type="GO" id="GO:0003677">
    <property type="term" value="F:DNA binding"/>
    <property type="evidence" value="ECO:0007669"/>
    <property type="project" value="UniProtKB-KW"/>
</dbReference>
<dbReference type="CDD" id="cd05778">
    <property type="entry name" value="DNA_polB_zeta_exo"/>
    <property type="match status" value="1"/>
</dbReference>
<dbReference type="InterPro" id="IPR012337">
    <property type="entry name" value="RNaseH-like_sf"/>
</dbReference>
<feature type="domain" description="DNA-directed DNA polymerase family B multifunctional" evidence="14">
    <location>
        <begin position="296"/>
        <end position="747"/>
    </location>
</feature>
<comment type="cofactor">
    <cofactor evidence="1 13">
        <name>[4Fe-4S] cluster</name>
        <dbReference type="ChEBI" id="CHEBI:49883"/>
    </cofactor>
</comment>
<dbReference type="GeneID" id="20230186"/>
<dbReference type="OrthoDB" id="2414538at2759"/>
<organism evidence="17 18">
    <name type="scientific">Lottia gigantea</name>
    <name type="common">Giant owl limpet</name>
    <dbReference type="NCBI Taxonomy" id="225164"/>
    <lineage>
        <taxon>Eukaryota</taxon>
        <taxon>Metazoa</taxon>
        <taxon>Spiralia</taxon>
        <taxon>Lophotrochozoa</taxon>
        <taxon>Mollusca</taxon>
        <taxon>Gastropoda</taxon>
        <taxon>Patellogastropoda</taxon>
        <taxon>Lottioidea</taxon>
        <taxon>Lottiidae</taxon>
        <taxon>Lottia</taxon>
    </lineage>
</organism>
<dbReference type="CDD" id="cd05534">
    <property type="entry name" value="POLBc_zeta"/>
    <property type="match status" value="1"/>
</dbReference>
<dbReference type="Proteomes" id="UP000030746">
    <property type="component" value="Unassembled WGS sequence"/>
</dbReference>
<dbReference type="Gene3D" id="3.90.1600.10">
    <property type="entry name" value="Palm domain of DNA polymerase"/>
    <property type="match status" value="1"/>
</dbReference>
<dbReference type="SMART" id="SM00486">
    <property type="entry name" value="POLBc"/>
    <property type="match status" value="1"/>
</dbReference>
<dbReference type="HOGENOM" id="CLU_000203_4_0_1"/>
<evidence type="ECO:0000313" key="18">
    <source>
        <dbReference type="Proteomes" id="UP000030746"/>
    </source>
</evidence>
<dbReference type="GO" id="GO:0005634">
    <property type="term" value="C:nucleus"/>
    <property type="evidence" value="ECO:0007669"/>
    <property type="project" value="UniProtKB-SubCell"/>
</dbReference>
<evidence type="ECO:0000256" key="3">
    <source>
        <dbReference type="ARBA" id="ARBA00022679"/>
    </source>
</evidence>
<dbReference type="GO" id="GO:0016035">
    <property type="term" value="C:zeta DNA polymerase complex"/>
    <property type="evidence" value="ECO:0007669"/>
    <property type="project" value="InterPro"/>
</dbReference>
<keyword evidence="13" id="KW-0539">Nucleus</keyword>
<dbReference type="InterPro" id="IPR006133">
    <property type="entry name" value="DNA-dir_DNA_pol_B_exonuc"/>
</dbReference>
<dbReference type="Pfam" id="PF00136">
    <property type="entry name" value="DNA_pol_B"/>
    <property type="match status" value="1"/>
</dbReference>
<keyword evidence="4 13" id="KW-0548">Nucleotidyltransferase</keyword>
<dbReference type="Pfam" id="PF03104">
    <property type="entry name" value="DNA_pol_B_exo1"/>
    <property type="match status" value="1"/>
</dbReference>
<keyword evidence="18" id="KW-1185">Reference proteome</keyword>
<evidence type="ECO:0000256" key="7">
    <source>
        <dbReference type="ARBA" id="ARBA00022833"/>
    </source>
</evidence>
<evidence type="ECO:0000256" key="12">
    <source>
        <dbReference type="ARBA" id="ARBA00049244"/>
    </source>
</evidence>
<keyword evidence="11" id="KW-0234">DNA repair</keyword>
<evidence type="ECO:0000256" key="11">
    <source>
        <dbReference type="ARBA" id="ARBA00023204"/>
    </source>
</evidence>
<evidence type="ECO:0000259" key="15">
    <source>
        <dbReference type="Pfam" id="PF03104"/>
    </source>
</evidence>
<proteinExistence type="inferred from homology"/>
<keyword evidence="9 13" id="KW-0408">Iron</keyword>
<dbReference type="EMBL" id="KB202953">
    <property type="protein sequence ID" value="ESO87294.1"/>
    <property type="molecule type" value="Genomic_DNA"/>
</dbReference>
<dbReference type="InterPro" id="IPR006134">
    <property type="entry name" value="DNA-dir_DNA_pol_B_multi_dom"/>
</dbReference>
<evidence type="ECO:0000256" key="6">
    <source>
        <dbReference type="ARBA" id="ARBA00022763"/>
    </source>
</evidence>
<dbReference type="InterPro" id="IPR025687">
    <property type="entry name" value="Znf-C4pol"/>
</dbReference>
<dbReference type="InterPro" id="IPR030559">
    <property type="entry name" value="PolZ_Rev3"/>
</dbReference>
<keyword evidence="13" id="KW-0238">DNA-binding</keyword>
<name>V4BEI5_LOTGI</name>
<evidence type="ECO:0000256" key="2">
    <source>
        <dbReference type="ARBA" id="ARBA00005755"/>
    </source>
</evidence>
<keyword evidence="13" id="KW-0004">4Fe-4S</keyword>
<keyword evidence="13" id="KW-0863">Zinc-finger</keyword>
<dbReference type="InterPro" id="IPR042087">
    <property type="entry name" value="DNA_pol_B_thumb"/>
</dbReference>
<feature type="domain" description="C4-type zinc-finger of DNA polymerase delta" evidence="16">
    <location>
        <begin position="790"/>
        <end position="858"/>
    </location>
</feature>
<keyword evidence="5 13" id="KW-0479">Metal-binding</keyword>
<feature type="domain" description="DNA-directed DNA polymerase family B exonuclease" evidence="15">
    <location>
        <begin position="16"/>
        <end position="229"/>
    </location>
</feature>
<evidence type="ECO:0000256" key="5">
    <source>
        <dbReference type="ARBA" id="ARBA00022723"/>
    </source>
</evidence>
<sequence length="881" mass="100897">MSKQKTSQIDGPTPKNSFGFRITQQNLQTAKALHQHQYLTVMSIEIHAETRGELSPNPEMDPIQVIFYSVYNDVPESEGPQITTGAIIVDKTSSTPGSSQEKITPHKPTLLEKSGIDNLVISYVSDEQELLDEFIQLVHRWDPDVMVGFEIQMLSLGYILQRAAHLSLNICPSLSRLPGTKDGNRFSAEKDPWGADYNTEIHIAGRIVLNLWRVLKHEITLNIYDFENVAYHVLHRRIPLYSFKSLSSWFNHRTHLYRWRVIDHYITRVKGLLQIIDQLDIIGKTSEFARVFGIEFYDVLSRGSQYRVESMMLRLAKPMNYIPVSPSVHQRARMRAPECIQLTLEPDSKFYTNPVVVLDFQSLYPSIMIAYNYCFSTCMGRLDLLAKAHEGQYEFGCTSLRQSPSVIRKLEDDITISPNGCCFVNQDVRKGIISKMVEEILNTRIMVKKAMKSYKDDKALYRMLNARQLGLKLIANVTYGYTGANFSGRMPCIEVGDSIVRKARESLERSIKLVEETPRWGARVVYGDTDSLFIEMKGKSKDEAFVIGQEIADTISNMFPKPMKLKFEKVVYLPCVLQTKKRYVGFMYETRDQKEPVFDAKGIETVRRDNCGAVSKILERCIKILFTSKDISQVKQFVIRQCQKLLEGKVSLQDCVFAKEYRGMAGYKPGACVPALQIARKRLKFDPRSEPRTGERVPYIIVYGTPGLPLIQLVREPRDMIKDPTLRLNGTYYITKQILPPLNRLFSLLGVDVFMWYNEMPKVIRIVPQSVTGAESKKGTISQYFATSNCPVCDEQTKQAICKKCMNDPQTTTVVLSSRIQHWEQIYSKLTQVCYTCMGCQDNKQPCISLDCPILFRRLQASQDNLRGDKLRQDMTKMLDF</sequence>
<dbReference type="InterPro" id="IPR023211">
    <property type="entry name" value="DNA_pol_palm_dom_sf"/>
</dbReference>
<dbReference type="EC" id="2.7.7.7" evidence="13"/>
<gene>
    <name evidence="17" type="ORF">LOTGIDRAFT_107156</name>
</gene>